<feature type="transmembrane region" description="Helical" evidence="6">
    <location>
        <begin position="516"/>
        <end position="536"/>
    </location>
</feature>
<name>A0A2A9NT13_9AGAR</name>
<feature type="region of interest" description="Disordered" evidence="5">
    <location>
        <begin position="432"/>
        <end position="465"/>
    </location>
</feature>
<dbReference type="Pfam" id="PF01753">
    <property type="entry name" value="zf-MYND"/>
    <property type="match status" value="1"/>
</dbReference>
<dbReference type="SUPFAM" id="SSF144232">
    <property type="entry name" value="HIT/MYND zinc finger-like"/>
    <property type="match status" value="1"/>
</dbReference>
<dbReference type="PROSITE" id="PS01360">
    <property type="entry name" value="ZF_MYND_1"/>
    <property type="match status" value="1"/>
</dbReference>
<organism evidence="8 9">
    <name type="scientific">Amanita thiersii Skay4041</name>
    <dbReference type="NCBI Taxonomy" id="703135"/>
    <lineage>
        <taxon>Eukaryota</taxon>
        <taxon>Fungi</taxon>
        <taxon>Dikarya</taxon>
        <taxon>Basidiomycota</taxon>
        <taxon>Agaricomycotina</taxon>
        <taxon>Agaricomycetes</taxon>
        <taxon>Agaricomycetidae</taxon>
        <taxon>Agaricales</taxon>
        <taxon>Pluteineae</taxon>
        <taxon>Amanitaceae</taxon>
        <taxon>Amanita</taxon>
    </lineage>
</organism>
<keyword evidence="6" id="KW-0472">Membrane</keyword>
<dbReference type="Gene3D" id="6.10.140.2220">
    <property type="match status" value="1"/>
</dbReference>
<feature type="region of interest" description="Disordered" evidence="5">
    <location>
        <begin position="351"/>
        <end position="371"/>
    </location>
</feature>
<sequence>MVQISERSVGPNDVVVTIFPHSEHWRYPAQEYYRIPERTWARMDKSSPYSGLCTDMVDTGLVFVCHCKSTSRTTLMHTPSEVDLQAIVDQLNYVTNGASSIAVEMIILKGGIHSNRKKHELTASLARTVDEDIAWVDEFVRNVRVHAKKLSVPLSVSRPARCLELGSILVDKSTGKITIPMPTEEFASCHPRLYVKLSDQMSRGQIAQLGARDSFYRIISTAYAGSMHQLGFRFAYPCYLDFDGTNPLPLPNMPDFARALIQQCALNGTLKPDVSVTVTDNASMSPSKELRDQINSYPLREQGMFCEVCRNATKSTCRNCRAAWYCCREHQMSDWQRHRMWCKSHRVAGASTASTPQRRESKEFSTTETRQALDSSEVKQAKVKKTEAISVTKEVEKPSVVEVVKEAVKETVKEETVEAKVTSITVPVHDVKEQSPEVVQEEHSSDTITVKESTEASLSDSDSEAPRIKVMVMDHPESSRARILLHQIRSRIRFSRAPHASEILQQNMKLYIKSMYSWKFFACIISVMFAYILRIYL</sequence>
<feature type="compositionally biased region" description="Basic and acidic residues" evidence="5">
    <location>
        <begin position="432"/>
        <end position="445"/>
    </location>
</feature>
<evidence type="ECO:0000256" key="5">
    <source>
        <dbReference type="SAM" id="MobiDB-lite"/>
    </source>
</evidence>
<evidence type="ECO:0000259" key="7">
    <source>
        <dbReference type="PROSITE" id="PS50865"/>
    </source>
</evidence>
<keyword evidence="2 4" id="KW-0863">Zinc-finger</keyword>
<dbReference type="STRING" id="703135.A0A2A9NT13"/>
<accession>A0A2A9NT13</accession>
<feature type="compositionally biased region" description="Polar residues" evidence="5">
    <location>
        <begin position="446"/>
        <end position="460"/>
    </location>
</feature>
<proteinExistence type="predicted"/>
<keyword evidence="9" id="KW-1185">Reference proteome</keyword>
<keyword evidence="3" id="KW-0862">Zinc</keyword>
<feature type="domain" description="MYND-type" evidence="7">
    <location>
        <begin position="306"/>
        <end position="342"/>
    </location>
</feature>
<keyword evidence="6" id="KW-1133">Transmembrane helix</keyword>
<keyword evidence="6" id="KW-0812">Transmembrane</keyword>
<dbReference type="InterPro" id="IPR002893">
    <property type="entry name" value="Znf_MYND"/>
</dbReference>
<evidence type="ECO:0000313" key="9">
    <source>
        <dbReference type="Proteomes" id="UP000242287"/>
    </source>
</evidence>
<dbReference type="AlphaFoldDB" id="A0A2A9NT13"/>
<dbReference type="PROSITE" id="PS50865">
    <property type="entry name" value="ZF_MYND_2"/>
    <property type="match status" value="1"/>
</dbReference>
<gene>
    <name evidence="8" type="ORF">AMATHDRAFT_3543</name>
</gene>
<evidence type="ECO:0000256" key="4">
    <source>
        <dbReference type="PROSITE-ProRule" id="PRU00134"/>
    </source>
</evidence>
<evidence type="ECO:0000256" key="2">
    <source>
        <dbReference type="ARBA" id="ARBA00022771"/>
    </source>
</evidence>
<evidence type="ECO:0000313" key="8">
    <source>
        <dbReference type="EMBL" id="PFH50916.1"/>
    </source>
</evidence>
<dbReference type="GO" id="GO:0008270">
    <property type="term" value="F:zinc ion binding"/>
    <property type="evidence" value="ECO:0007669"/>
    <property type="project" value="UniProtKB-KW"/>
</dbReference>
<keyword evidence="1" id="KW-0479">Metal-binding</keyword>
<dbReference type="EMBL" id="KZ301995">
    <property type="protein sequence ID" value="PFH50916.1"/>
    <property type="molecule type" value="Genomic_DNA"/>
</dbReference>
<evidence type="ECO:0000256" key="1">
    <source>
        <dbReference type="ARBA" id="ARBA00022723"/>
    </source>
</evidence>
<dbReference type="OrthoDB" id="432970at2759"/>
<evidence type="ECO:0000256" key="6">
    <source>
        <dbReference type="SAM" id="Phobius"/>
    </source>
</evidence>
<dbReference type="Proteomes" id="UP000242287">
    <property type="component" value="Unassembled WGS sequence"/>
</dbReference>
<protein>
    <recommendedName>
        <fullName evidence="7">MYND-type domain-containing protein</fullName>
    </recommendedName>
</protein>
<reference evidence="8 9" key="1">
    <citation type="submission" date="2014-02" db="EMBL/GenBank/DDBJ databases">
        <title>Transposable element dynamics among asymbiotic and ectomycorrhizal Amanita fungi.</title>
        <authorList>
            <consortium name="DOE Joint Genome Institute"/>
            <person name="Hess J."/>
            <person name="Skrede I."/>
            <person name="Wolfe B."/>
            <person name="LaButti K."/>
            <person name="Ohm R.A."/>
            <person name="Grigoriev I.V."/>
            <person name="Pringle A."/>
        </authorList>
    </citation>
    <scope>NUCLEOTIDE SEQUENCE [LARGE SCALE GENOMIC DNA]</scope>
    <source>
        <strain evidence="8 9">SKay4041</strain>
    </source>
</reference>
<evidence type="ECO:0000256" key="3">
    <source>
        <dbReference type="ARBA" id="ARBA00022833"/>
    </source>
</evidence>